<reference evidence="7 8" key="1">
    <citation type="journal article" date="2015" name="Int. J. Syst. Evol. Microbiol.">
        <title>Revisiting Corynebacterium glyciniphilum (ex Kubota et al., 1972) sp. nov., nom. rev., isolated from putrefied banana.</title>
        <authorList>
            <person name="Al-Dilaimi A."/>
            <person name="Bednarz H."/>
            <person name="Lomker A."/>
            <person name="Niehaus K."/>
            <person name="Kalinowski J."/>
            <person name="Ruckert C."/>
        </authorList>
    </citation>
    <scope>NUCLEOTIDE SEQUENCE [LARGE SCALE GENOMIC DNA]</scope>
    <source>
        <strain evidence="7">AJ 3170</strain>
    </source>
</reference>
<keyword evidence="3" id="KW-0274">FAD</keyword>
<dbReference type="FunFam" id="2.40.110.10:FF:000011">
    <property type="entry name" value="Acyl-CoA dehydrogenase FadE34"/>
    <property type="match status" value="1"/>
</dbReference>
<evidence type="ECO:0000313" key="8">
    <source>
        <dbReference type="Proteomes" id="UP000023703"/>
    </source>
</evidence>
<dbReference type="InterPro" id="IPR036250">
    <property type="entry name" value="AcylCo_DH-like_C"/>
</dbReference>
<dbReference type="Gene3D" id="1.20.140.10">
    <property type="entry name" value="Butyryl-CoA Dehydrogenase, subunit A, domain 3"/>
    <property type="match status" value="1"/>
</dbReference>
<dbReference type="KEGG" id="cgy:CGLY_11100"/>
<dbReference type="SUPFAM" id="SSF47203">
    <property type="entry name" value="Acyl-CoA dehydrogenase C-terminal domain-like"/>
    <property type="match status" value="1"/>
</dbReference>
<keyword evidence="2" id="KW-0285">Flavoprotein</keyword>
<dbReference type="RefSeq" id="WP_052540082.1">
    <property type="nucleotide sequence ID" value="NZ_CP006842.1"/>
</dbReference>
<evidence type="ECO:0000256" key="2">
    <source>
        <dbReference type="ARBA" id="ARBA00022630"/>
    </source>
</evidence>
<dbReference type="InterPro" id="IPR006091">
    <property type="entry name" value="Acyl-CoA_Oxase/DH_mid-dom"/>
</dbReference>
<dbReference type="GO" id="GO:0005886">
    <property type="term" value="C:plasma membrane"/>
    <property type="evidence" value="ECO:0007669"/>
    <property type="project" value="TreeGrafter"/>
</dbReference>
<feature type="region of interest" description="Disordered" evidence="5">
    <location>
        <begin position="387"/>
        <end position="425"/>
    </location>
</feature>
<evidence type="ECO:0000256" key="1">
    <source>
        <dbReference type="ARBA" id="ARBA00001974"/>
    </source>
</evidence>
<dbReference type="GO" id="GO:0016627">
    <property type="term" value="F:oxidoreductase activity, acting on the CH-CH group of donors"/>
    <property type="evidence" value="ECO:0007669"/>
    <property type="project" value="InterPro"/>
</dbReference>
<evidence type="ECO:0000259" key="6">
    <source>
        <dbReference type="Pfam" id="PF02770"/>
    </source>
</evidence>
<dbReference type="STRING" id="1404245.CGLY_11100"/>
<dbReference type="InterPro" id="IPR052161">
    <property type="entry name" value="Mycobact_Acyl-CoA_DH"/>
</dbReference>
<dbReference type="Gene3D" id="2.40.110.10">
    <property type="entry name" value="Butyryl-CoA Dehydrogenase, subunit A, domain 2"/>
    <property type="match status" value="1"/>
</dbReference>
<name>X5EB91_9CORY</name>
<evidence type="ECO:0000256" key="4">
    <source>
        <dbReference type="ARBA" id="ARBA00023002"/>
    </source>
</evidence>
<dbReference type="OrthoDB" id="3964153at2"/>
<feature type="domain" description="Acyl-CoA oxidase/dehydrogenase middle" evidence="6">
    <location>
        <begin position="112"/>
        <end position="198"/>
    </location>
</feature>
<dbReference type="SUPFAM" id="SSF56645">
    <property type="entry name" value="Acyl-CoA dehydrogenase NM domain-like"/>
    <property type="match status" value="1"/>
</dbReference>
<dbReference type="Pfam" id="PF02770">
    <property type="entry name" value="Acyl-CoA_dh_M"/>
    <property type="match status" value="1"/>
</dbReference>
<dbReference type="InterPro" id="IPR046373">
    <property type="entry name" value="Acyl-CoA_Oxase/DH_mid-dom_sf"/>
</dbReference>
<accession>X5EB91</accession>
<dbReference type="PANTHER" id="PTHR43292">
    <property type="entry name" value="ACYL-COA DEHYDROGENASE"/>
    <property type="match status" value="1"/>
</dbReference>
<keyword evidence="4" id="KW-0560">Oxidoreductase</keyword>
<gene>
    <name evidence="7" type="ORF">CGLY_11100</name>
</gene>
<dbReference type="eggNOG" id="COG1960">
    <property type="taxonomic scope" value="Bacteria"/>
</dbReference>
<dbReference type="Proteomes" id="UP000023703">
    <property type="component" value="Chromosome"/>
</dbReference>
<dbReference type="InterPro" id="IPR009100">
    <property type="entry name" value="AcylCoA_DH/oxidase_NM_dom_sf"/>
</dbReference>
<dbReference type="EMBL" id="CP006842">
    <property type="protein sequence ID" value="AHW64665.1"/>
    <property type="molecule type" value="Genomic_DNA"/>
</dbReference>
<organism evidence="7 8">
    <name type="scientific">Corynebacterium glyciniphilum AJ 3170</name>
    <dbReference type="NCBI Taxonomy" id="1404245"/>
    <lineage>
        <taxon>Bacteria</taxon>
        <taxon>Bacillati</taxon>
        <taxon>Actinomycetota</taxon>
        <taxon>Actinomycetes</taxon>
        <taxon>Mycobacteriales</taxon>
        <taxon>Corynebacteriaceae</taxon>
        <taxon>Corynebacterium</taxon>
    </lineage>
</organism>
<dbReference type="PANTHER" id="PTHR43292:SF4">
    <property type="entry name" value="ACYL-COA DEHYDROGENASE FADE34"/>
    <property type="match status" value="1"/>
</dbReference>
<evidence type="ECO:0000256" key="5">
    <source>
        <dbReference type="SAM" id="MobiDB-lite"/>
    </source>
</evidence>
<feature type="compositionally biased region" description="Polar residues" evidence="5">
    <location>
        <begin position="407"/>
        <end position="425"/>
    </location>
</feature>
<sequence length="425" mass="46465">MSGIYDETASWIRDNWTGTDGPTWRNAIVDAGYGVPSWGPENFGRDYTRDQAREVLRAFDDAGAPGGARDVAPFSEVSWLLLPGAALTDYGTAEQKERLLRPMITREWDLGCLLYSEPGAGSDLASIQTRAELSDDGENYIINGQKVWTTNGHRATFAILIARTDWDVPKHAGISLFIFPMQQNGVEVVPIRQMTGDSEFNEVFLTDAVVPVANLIGGEGNGWKVLQSALGAERRGMGEMAQVGRDTAESGARSSLFTRSDDLVDAARTADRVDDPVIIDELMKIHTWRLTNDWTQARAKMENRSRGGSPLASLGKLANSRILHGASDLEFRLLGTRGLQYDKDATTGDPVAYRTSYDLMMGFFNSVGGGTDQIQRNIISERVLGLPRGAQPDKGVPFRDVRKAVNRSLSGDKTGEQSGDQSGEK</sequence>
<proteinExistence type="predicted"/>
<evidence type="ECO:0000256" key="3">
    <source>
        <dbReference type="ARBA" id="ARBA00022827"/>
    </source>
</evidence>
<evidence type="ECO:0000313" key="7">
    <source>
        <dbReference type="EMBL" id="AHW64665.1"/>
    </source>
</evidence>
<comment type="cofactor">
    <cofactor evidence="1">
        <name>FAD</name>
        <dbReference type="ChEBI" id="CHEBI:57692"/>
    </cofactor>
</comment>
<protein>
    <submittedName>
        <fullName evidence="7">Acyl-CoA dehydrogenase</fullName>
    </submittedName>
</protein>
<dbReference type="AlphaFoldDB" id="X5EB91"/>
<keyword evidence="8" id="KW-1185">Reference proteome</keyword>
<dbReference type="HOGENOM" id="CLU_018204_9_2_11"/>